<feature type="signal peptide" evidence="1">
    <location>
        <begin position="1"/>
        <end position="19"/>
    </location>
</feature>
<gene>
    <name evidence="2" type="ORF">FKX85_00195</name>
</gene>
<feature type="chain" id="PRO_5022204707" description="Outer membrane protein beta-barrel domain-containing protein" evidence="1">
    <location>
        <begin position="20"/>
        <end position="178"/>
    </location>
</feature>
<dbReference type="KEGG" id="echi:FKX85_00195"/>
<sequence length="178" mass="20328">MKKLFLAIVAMMWSFALSAQHLHDPALLVHGGVSHQAKLLDNPFHGSVGAVVGIRYNRPLWSNPLQIGVEFDYFKALDDQKEEVTRYYQDWSTKFSGVYLFEISGVGRGELFLGPGAAYYVTLNQEEVMAHRSDYGVMIRANYLLNTIRRRLSLYADLDYLRKADYFRGTLGIAVQVW</sequence>
<evidence type="ECO:0000313" key="2">
    <source>
        <dbReference type="EMBL" id="QDH77544.1"/>
    </source>
</evidence>
<keyword evidence="3" id="KW-1185">Reference proteome</keyword>
<name>A0A514CD19_9BACT</name>
<dbReference type="AlphaFoldDB" id="A0A514CD19"/>
<protein>
    <recommendedName>
        <fullName evidence="4">Outer membrane protein beta-barrel domain-containing protein</fullName>
    </recommendedName>
</protein>
<evidence type="ECO:0008006" key="4">
    <source>
        <dbReference type="Google" id="ProtNLM"/>
    </source>
</evidence>
<dbReference type="OrthoDB" id="9827371at2"/>
<dbReference type="Proteomes" id="UP000316614">
    <property type="component" value="Chromosome"/>
</dbReference>
<evidence type="ECO:0000256" key="1">
    <source>
        <dbReference type="SAM" id="SignalP"/>
    </source>
</evidence>
<proteinExistence type="predicted"/>
<keyword evidence="1" id="KW-0732">Signal</keyword>
<evidence type="ECO:0000313" key="3">
    <source>
        <dbReference type="Proteomes" id="UP000316614"/>
    </source>
</evidence>
<reference evidence="2 3" key="1">
    <citation type="submission" date="2019-06" db="EMBL/GenBank/DDBJ databases">
        <title>Echinicola alkalisoli sp. nov. isolated from saline soil.</title>
        <authorList>
            <person name="Sun J.-Q."/>
            <person name="Xu L."/>
        </authorList>
    </citation>
    <scope>NUCLEOTIDE SEQUENCE [LARGE SCALE GENOMIC DNA]</scope>
    <source>
        <strain evidence="2 3">LN3S3</strain>
    </source>
</reference>
<dbReference type="EMBL" id="CP041253">
    <property type="protein sequence ID" value="QDH77544.1"/>
    <property type="molecule type" value="Genomic_DNA"/>
</dbReference>
<dbReference type="RefSeq" id="WP_141612827.1">
    <property type="nucleotide sequence ID" value="NZ_CP041253.1"/>
</dbReference>
<organism evidence="2 3">
    <name type="scientific">Echinicola soli</name>
    <dbReference type="NCBI Taxonomy" id="2591634"/>
    <lineage>
        <taxon>Bacteria</taxon>
        <taxon>Pseudomonadati</taxon>
        <taxon>Bacteroidota</taxon>
        <taxon>Cytophagia</taxon>
        <taxon>Cytophagales</taxon>
        <taxon>Cyclobacteriaceae</taxon>
        <taxon>Echinicola</taxon>
    </lineage>
</organism>
<accession>A0A514CD19</accession>